<evidence type="ECO:0000256" key="2">
    <source>
        <dbReference type="ARBA" id="ARBA00022676"/>
    </source>
</evidence>
<evidence type="ECO:0000259" key="4">
    <source>
        <dbReference type="Pfam" id="PF00535"/>
    </source>
</evidence>
<dbReference type="InterPro" id="IPR050834">
    <property type="entry name" value="Glycosyltransf_2"/>
</dbReference>
<dbReference type="InterPro" id="IPR001173">
    <property type="entry name" value="Glyco_trans_2-like"/>
</dbReference>
<keyword evidence="6" id="KW-1185">Reference proteome</keyword>
<gene>
    <name evidence="5" type="ORF">ACFOET_17175</name>
</gene>
<dbReference type="EMBL" id="JBHRTA010000038">
    <property type="protein sequence ID" value="MFC3199358.1"/>
    <property type="molecule type" value="Genomic_DNA"/>
</dbReference>
<protein>
    <submittedName>
        <fullName evidence="5">Glycosyltransferase family 2 protein</fullName>
    </submittedName>
</protein>
<reference evidence="6" key="1">
    <citation type="journal article" date="2019" name="Int. J. Syst. Evol. Microbiol.">
        <title>The Global Catalogue of Microorganisms (GCM) 10K type strain sequencing project: providing services to taxonomists for standard genome sequencing and annotation.</title>
        <authorList>
            <consortium name="The Broad Institute Genomics Platform"/>
            <consortium name="The Broad Institute Genome Sequencing Center for Infectious Disease"/>
            <person name="Wu L."/>
            <person name="Ma J."/>
        </authorList>
    </citation>
    <scope>NUCLEOTIDE SEQUENCE [LARGE SCALE GENOMIC DNA]</scope>
    <source>
        <strain evidence="6">KCTC 52416</strain>
    </source>
</reference>
<evidence type="ECO:0000313" key="5">
    <source>
        <dbReference type="EMBL" id="MFC3199358.1"/>
    </source>
</evidence>
<sequence length="315" mass="36455">MPKFSVCIPAYKSRFLKECIQSILGQTYPDFELIILNDCSPEPVRQVVKLFTDARIRYYENDTNVGAVRLTENWNKCLGLAIGEYTVMMGDDDRMGPDYLDEFSALITAYPGLDVYHCRSVIIDDGGNAVQLTPSCPSYERVCDHIWHRLRQLRSQYISDFVYRTEALQARGGFYPLPLAWGSDDITAYLACGDKGIAHTNKPVFHYRSNSLSISSSGNELEKMRGNMAYSGWLHRFLEIHTPHESERVVYENLLREQQALMRERKLFTMALSMRESAGRKMLMWWRHRREFDLRWSDIIIAAAKARGLRKRLAT</sequence>
<evidence type="ECO:0000256" key="1">
    <source>
        <dbReference type="ARBA" id="ARBA00006739"/>
    </source>
</evidence>
<keyword evidence="3" id="KW-0808">Transferase</keyword>
<comment type="caution">
    <text evidence="5">The sequence shown here is derived from an EMBL/GenBank/DDBJ whole genome shotgun (WGS) entry which is preliminary data.</text>
</comment>
<name>A0ABV7JSV6_9SPHI</name>
<dbReference type="Gene3D" id="3.90.550.10">
    <property type="entry name" value="Spore Coat Polysaccharide Biosynthesis Protein SpsA, Chain A"/>
    <property type="match status" value="1"/>
</dbReference>
<dbReference type="PANTHER" id="PTHR43685">
    <property type="entry name" value="GLYCOSYLTRANSFERASE"/>
    <property type="match status" value="1"/>
</dbReference>
<dbReference type="SUPFAM" id="SSF53448">
    <property type="entry name" value="Nucleotide-diphospho-sugar transferases"/>
    <property type="match status" value="1"/>
</dbReference>
<proteinExistence type="inferred from homology"/>
<evidence type="ECO:0000313" key="6">
    <source>
        <dbReference type="Proteomes" id="UP001595526"/>
    </source>
</evidence>
<accession>A0ABV7JSV6</accession>
<feature type="domain" description="Glycosyltransferase 2-like" evidence="4">
    <location>
        <begin position="5"/>
        <end position="133"/>
    </location>
</feature>
<organism evidence="5 6">
    <name type="scientific">Parapedobacter deserti</name>
    <dbReference type="NCBI Taxonomy" id="1912957"/>
    <lineage>
        <taxon>Bacteria</taxon>
        <taxon>Pseudomonadati</taxon>
        <taxon>Bacteroidota</taxon>
        <taxon>Sphingobacteriia</taxon>
        <taxon>Sphingobacteriales</taxon>
        <taxon>Sphingobacteriaceae</taxon>
        <taxon>Parapedobacter</taxon>
    </lineage>
</organism>
<dbReference type="InterPro" id="IPR029044">
    <property type="entry name" value="Nucleotide-diphossugar_trans"/>
</dbReference>
<evidence type="ECO:0000256" key="3">
    <source>
        <dbReference type="ARBA" id="ARBA00022679"/>
    </source>
</evidence>
<dbReference type="RefSeq" id="WP_379024884.1">
    <property type="nucleotide sequence ID" value="NZ_JBHRTA010000038.1"/>
</dbReference>
<dbReference type="Pfam" id="PF00535">
    <property type="entry name" value="Glycos_transf_2"/>
    <property type="match status" value="1"/>
</dbReference>
<dbReference type="Proteomes" id="UP001595526">
    <property type="component" value="Unassembled WGS sequence"/>
</dbReference>
<keyword evidence="2" id="KW-0328">Glycosyltransferase</keyword>
<dbReference type="PANTHER" id="PTHR43685:SF5">
    <property type="entry name" value="GLYCOSYLTRANSFERASE EPSE-RELATED"/>
    <property type="match status" value="1"/>
</dbReference>
<comment type="similarity">
    <text evidence="1">Belongs to the glycosyltransferase 2 family.</text>
</comment>